<accession>A0ABW1QER9</accession>
<evidence type="ECO:0000313" key="2">
    <source>
        <dbReference type="Proteomes" id="UP001596244"/>
    </source>
</evidence>
<evidence type="ECO:0000313" key="1">
    <source>
        <dbReference type="EMBL" id="MFC6146760.1"/>
    </source>
</evidence>
<sequence length="271" mass="30431">MIVRLERGVYVEAETYAALKPWQRFDLQAKALGLASGRVLAGYSAAAAWGLWRYCSVPRQQMLYRRNGGRPRRGIREIHHNLADAEVTGTHFRATTVPRTIADLTRIHGFGAGFVAACSALRQKLLTREALAAYDTTGKEGLAHWPLIVEKATDQVESALEAAFLAQAVFFGDFTLTPQVRVRGKNGTVFLVDFQVDGTDKLVELDGRGKYGDSAQEQEFNLQKEKDRADNLPTQPERFGWSEVMSLRAYRSLLQRLGLEARRDLPQIHRE</sequence>
<reference evidence="2" key="1">
    <citation type="journal article" date="2019" name="Int. J. Syst. Evol. Microbiol.">
        <title>The Global Catalogue of Microorganisms (GCM) 10K type strain sequencing project: providing services to taxonomists for standard genome sequencing and annotation.</title>
        <authorList>
            <consortium name="The Broad Institute Genomics Platform"/>
            <consortium name="The Broad Institute Genome Sequencing Center for Infectious Disease"/>
            <person name="Wu L."/>
            <person name="Ma J."/>
        </authorList>
    </citation>
    <scope>NUCLEOTIDE SEQUENCE [LARGE SCALE GENOMIC DNA]</scope>
    <source>
        <strain evidence="2">CCUG 51943</strain>
    </source>
</reference>
<name>A0ABW1QER9_9CORY</name>
<dbReference type="RefSeq" id="WP_377001385.1">
    <property type="nucleotide sequence ID" value="NZ_JBHSQE010000005.1"/>
</dbReference>
<keyword evidence="2" id="KW-1185">Reference proteome</keyword>
<organism evidence="1 2">
    <name type="scientific">Corynebacterium nasicanis</name>
    <dbReference type="NCBI Taxonomy" id="1448267"/>
    <lineage>
        <taxon>Bacteria</taxon>
        <taxon>Bacillati</taxon>
        <taxon>Actinomycetota</taxon>
        <taxon>Actinomycetes</taxon>
        <taxon>Mycobacteriales</taxon>
        <taxon>Corynebacteriaceae</taxon>
        <taxon>Corynebacterium</taxon>
    </lineage>
</organism>
<proteinExistence type="predicted"/>
<dbReference type="EMBL" id="JBHSQE010000005">
    <property type="protein sequence ID" value="MFC6146760.1"/>
    <property type="molecule type" value="Genomic_DNA"/>
</dbReference>
<comment type="caution">
    <text evidence="1">The sequence shown here is derived from an EMBL/GenBank/DDBJ whole genome shotgun (WGS) entry which is preliminary data.</text>
</comment>
<protein>
    <submittedName>
        <fullName evidence="1">Uncharacterized protein</fullName>
    </submittedName>
</protein>
<dbReference type="Proteomes" id="UP001596244">
    <property type="component" value="Unassembled WGS sequence"/>
</dbReference>
<gene>
    <name evidence="1" type="ORF">ACFPUZ_08075</name>
</gene>